<gene>
    <name evidence="1" type="ORF">SCLCIDRAFT_24287</name>
</gene>
<dbReference type="HOGENOM" id="CLU_1397093_0_0_1"/>
<sequence length="195" mass="21029">MSYDLFKSVSDSPVVKIPIPTLKEECTPVPPPFPTISLCAPAATSGSPPETKCAAPRTRKTLLHLPKLCLHLQLAGLRYHSLHRSPATFVERVTRPRHALHALTVARLVTYSMNANSSFNAITAKALDILACIAKCLLHPSAPPPPLKGNPRAFAHSGTSSAKTGVAAERCHAPNTFGTVNMEHTVDSRLSWSER</sequence>
<name>A0A0C3AEM0_9AGAM</name>
<dbReference type="EMBL" id="KN822035">
    <property type="protein sequence ID" value="KIM63397.1"/>
    <property type="molecule type" value="Genomic_DNA"/>
</dbReference>
<keyword evidence="2" id="KW-1185">Reference proteome</keyword>
<accession>A0A0C3AEM0</accession>
<reference evidence="2" key="2">
    <citation type="submission" date="2015-01" db="EMBL/GenBank/DDBJ databases">
        <title>Evolutionary Origins and Diversification of the Mycorrhizal Mutualists.</title>
        <authorList>
            <consortium name="DOE Joint Genome Institute"/>
            <consortium name="Mycorrhizal Genomics Consortium"/>
            <person name="Kohler A."/>
            <person name="Kuo A."/>
            <person name="Nagy L.G."/>
            <person name="Floudas D."/>
            <person name="Copeland A."/>
            <person name="Barry K.W."/>
            <person name="Cichocki N."/>
            <person name="Veneault-Fourrey C."/>
            <person name="LaButti K."/>
            <person name="Lindquist E.A."/>
            <person name="Lipzen A."/>
            <person name="Lundell T."/>
            <person name="Morin E."/>
            <person name="Murat C."/>
            <person name="Riley R."/>
            <person name="Ohm R."/>
            <person name="Sun H."/>
            <person name="Tunlid A."/>
            <person name="Henrissat B."/>
            <person name="Grigoriev I.V."/>
            <person name="Hibbett D.S."/>
            <person name="Martin F."/>
        </authorList>
    </citation>
    <scope>NUCLEOTIDE SEQUENCE [LARGE SCALE GENOMIC DNA]</scope>
    <source>
        <strain evidence="2">Foug A</strain>
    </source>
</reference>
<evidence type="ECO:0000313" key="1">
    <source>
        <dbReference type="EMBL" id="KIM63397.1"/>
    </source>
</evidence>
<dbReference type="InParanoid" id="A0A0C3AEM0"/>
<dbReference type="Proteomes" id="UP000053989">
    <property type="component" value="Unassembled WGS sequence"/>
</dbReference>
<evidence type="ECO:0000313" key="2">
    <source>
        <dbReference type="Proteomes" id="UP000053989"/>
    </source>
</evidence>
<proteinExistence type="predicted"/>
<organism evidence="1 2">
    <name type="scientific">Scleroderma citrinum Foug A</name>
    <dbReference type="NCBI Taxonomy" id="1036808"/>
    <lineage>
        <taxon>Eukaryota</taxon>
        <taxon>Fungi</taxon>
        <taxon>Dikarya</taxon>
        <taxon>Basidiomycota</taxon>
        <taxon>Agaricomycotina</taxon>
        <taxon>Agaricomycetes</taxon>
        <taxon>Agaricomycetidae</taxon>
        <taxon>Boletales</taxon>
        <taxon>Sclerodermatineae</taxon>
        <taxon>Sclerodermataceae</taxon>
        <taxon>Scleroderma</taxon>
    </lineage>
</organism>
<dbReference type="AlphaFoldDB" id="A0A0C3AEM0"/>
<protein>
    <submittedName>
        <fullName evidence="1">Uncharacterized protein</fullName>
    </submittedName>
</protein>
<reference evidence="1 2" key="1">
    <citation type="submission" date="2014-04" db="EMBL/GenBank/DDBJ databases">
        <authorList>
            <consortium name="DOE Joint Genome Institute"/>
            <person name="Kuo A."/>
            <person name="Kohler A."/>
            <person name="Nagy L.G."/>
            <person name="Floudas D."/>
            <person name="Copeland A."/>
            <person name="Barry K.W."/>
            <person name="Cichocki N."/>
            <person name="Veneault-Fourrey C."/>
            <person name="LaButti K."/>
            <person name="Lindquist E.A."/>
            <person name="Lipzen A."/>
            <person name="Lundell T."/>
            <person name="Morin E."/>
            <person name="Murat C."/>
            <person name="Sun H."/>
            <person name="Tunlid A."/>
            <person name="Henrissat B."/>
            <person name="Grigoriev I.V."/>
            <person name="Hibbett D.S."/>
            <person name="Martin F."/>
            <person name="Nordberg H.P."/>
            <person name="Cantor M.N."/>
            <person name="Hua S.X."/>
        </authorList>
    </citation>
    <scope>NUCLEOTIDE SEQUENCE [LARGE SCALE GENOMIC DNA]</scope>
    <source>
        <strain evidence="1 2">Foug A</strain>
    </source>
</reference>